<feature type="domain" description="C3H1-type" evidence="7">
    <location>
        <begin position="65"/>
        <end position="93"/>
    </location>
</feature>
<reference evidence="8" key="1">
    <citation type="submission" date="2021-01" db="EMBL/GenBank/DDBJ databases">
        <title>Adiantum capillus-veneris genome.</title>
        <authorList>
            <person name="Fang Y."/>
            <person name="Liao Q."/>
        </authorList>
    </citation>
    <scope>NUCLEOTIDE SEQUENCE</scope>
    <source>
        <strain evidence="8">H3</strain>
        <tissue evidence="8">Leaf</tissue>
    </source>
</reference>
<dbReference type="Pfam" id="PF00642">
    <property type="entry name" value="zf-CCCH"/>
    <property type="match status" value="5"/>
</dbReference>
<dbReference type="InterPro" id="IPR036855">
    <property type="entry name" value="Znf_CCCH_sf"/>
</dbReference>
<organism evidence="8 9">
    <name type="scientific">Adiantum capillus-veneris</name>
    <name type="common">Maidenhair fern</name>
    <dbReference type="NCBI Taxonomy" id="13818"/>
    <lineage>
        <taxon>Eukaryota</taxon>
        <taxon>Viridiplantae</taxon>
        <taxon>Streptophyta</taxon>
        <taxon>Embryophyta</taxon>
        <taxon>Tracheophyta</taxon>
        <taxon>Polypodiopsida</taxon>
        <taxon>Polypodiidae</taxon>
        <taxon>Polypodiales</taxon>
        <taxon>Pteridineae</taxon>
        <taxon>Pteridaceae</taxon>
        <taxon>Vittarioideae</taxon>
        <taxon>Adiantum</taxon>
    </lineage>
</organism>
<feature type="zinc finger region" description="C3H1-type" evidence="5">
    <location>
        <begin position="155"/>
        <end position="183"/>
    </location>
</feature>
<dbReference type="Gene3D" id="4.10.1000.10">
    <property type="entry name" value="Zinc finger, CCCH-type"/>
    <property type="match status" value="3"/>
</dbReference>
<dbReference type="Gene3D" id="2.30.30.1190">
    <property type="match status" value="1"/>
</dbReference>
<dbReference type="AlphaFoldDB" id="A0A9D4ZJ09"/>
<feature type="domain" description="C3H1-type" evidence="7">
    <location>
        <begin position="155"/>
        <end position="183"/>
    </location>
</feature>
<dbReference type="InterPro" id="IPR000571">
    <property type="entry name" value="Znf_CCCH"/>
</dbReference>
<evidence type="ECO:0000259" key="7">
    <source>
        <dbReference type="PROSITE" id="PS50103"/>
    </source>
</evidence>
<feature type="domain" description="C3H1-type" evidence="7">
    <location>
        <begin position="350"/>
        <end position="378"/>
    </location>
</feature>
<proteinExistence type="predicted"/>
<feature type="domain" description="C3H1-type" evidence="7">
    <location>
        <begin position="109"/>
        <end position="137"/>
    </location>
</feature>
<dbReference type="GO" id="GO:0003677">
    <property type="term" value="F:DNA binding"/>
    <property type="evidence" value="ECO:0007669"/>
    <property type="project" value="UniProtKB-KW"/>
</dbReference>
<feature type="compositionally biased region" description="Polar residues" evidence="6">
    <location>
        <begin position="427"/>
        <end position="444"/>
    </location>
</feature>
<evidence type="ECO:0000313" key="9">
    <source>
        <dbReference type="Proteomes" id="UP000886520"/>
    </source>
</evidence>
<evidence type="ECO:0000256" key="4">
    <source>
        <dbReference type="ARBA" id="ARBA00023125"/>
    </source>
</evidence>
<keyword evidence="1 5" id="KW-0479">Metal-binding</keyword>
<evidence type="ECO:0000256" key="3">
    <source>
        <dbReference type="ARBA" id="ARBA00022833"/>
    </source>
</evidence>
<dbReference type="PANTHER" id="PTHR12506">
    <property type="entry name" value="PROTEIN PHOSPHATASE RELATED"/>
    <property type="match status" value="1"/>
</dbReference>
<dbReference type="PROSITE" id="PS50103">
    <property type="entry name" value="ZF_C3H1"/>
    <property type="match status" value="5"/>
</dbReference>
<dbReference type="SMART" id="SM00356">
    <property type="entry name" value="ZnF_C3H1"/>
    <property type="match status" value="5"/>
</dbReference>
<dbReference type="SUPFAM" id="SSF90229">
    <property type="entry name" value="CCCH zinc finger"/>
    <property type="match status" value="5"/>
</dbReference>
<feature type="zinc finger region" description="C3H1-type" evidence="5">
    <location>
        <begin position="65"/>
        <end position="93"/>
    </location>
</feature>
<evidence type="ECO:0000256" key="2">
    <source>
        <dbReference type="ARBA" id="ARBA00022771"/>
    </source>
</evidence>
<feature type="domain" description="C3H1-type" evidence="7">
    <location>
        <begin position="304"/>
        <end position="332"/>
    </location>
</feature>
<comment type="caution">
    <text evidence="8">The sequence shown here is derived from an EMBL/GenBank/DDBJ whole genome shotgun (WGS) entry which is preliminary data.</text>
</comment>
<evidence type="ECO:0000256" key="1">
    <source>
        <dbReference type="ARBA" id="ARBA00022723"/>
    </source>
</evidence>
<dbReference type="GO" id="GO:0008270">
    <property type="term" value="F:zinc ion binding"/>
    <property type="evidence" value="ECO:0007669"/>
    <property type="project" value="UniProtKB-KW"/>
</dbReference>
<sequence>MSDRQLPFVASSNSTSSLPLAQWQQHQLPTQQIFASIPAAPGFQEAMRQLPLNQQEGVGHPYPVRPGEPDCPYYMRTGLCGFGVNCKFNHPPYSNLVSSGRVPGQFPDRSGQPECQYYLKTGTCKFGLLCKYHHPKEKAGTARGAQLNIFSLPLRLGEKDCAFYLRTGNCKYGATCKFNHPPPLMPVPGSFVFPGAPVHVPQLYSACAPFLSSSRPPFLQAPRFESQPNPPPILTSPAQVPWHPYQVPFLQQGLTGSCVHPALTSSQEYLGAGLTPLTPGSGSVILTSSAPSTPGHLEERHPQRPGQQACSYYMKTGVCKFSWQCKFHHPRDRNTSVSSGHVSSVGLPLRPGVAPCTFFNRFGFCKYGSACKFDHSLMQTAYPLMPSSTATTQMTADGIAAPPSQPILSMLGEDSSGSPSKGKEDATSLSTSIQQLNIQSKHHG</sequence>
<dbReference type="GO" id="GO:0003729">
    <property type="term" value="F:mRNA binding"/>
    <property type="evidence" value="ECO:0007669"/>
    <property type="project" value="TreeGrafter"/>
</dbReference>
<dbReference type="PANTHER" id="PTHR12506:SF50">
    <property type="entry name" value="ZINC FINGER CCCH DOMAIN-CONTAINING PROTEIN 26"/>
    <property type="match status" value="1"/>
</dbReference>
<protein>
    <recommendedName>
        <fullName evidence="7">C3H1-type domain-containing protein</fullName>
    </recommendedName>
</protein>
<feature type="zinc finger region" description="C3H1-type" evidence="5">
    <location>
        <begin position="304"/>
        <end position="332"/>
    </location>
</feature>
<keyword evidence="9" id="KW-1185">Reference proteome</keyword>
<feature type="zinc finger region" description="C3H1-type" evidence="5">
    <location>
        <begin position="350"/>
        <end position="378"/>
    </location>
</feature>
<evidence type="ECO:0000256" key="6">
    <source>
        <dbReference type="SAM" id="MobiDB-lite"/>
    </source>
</evidence>
<name>A0A9D4ZJ09_ADICA</name>
<feature type="zinc finger region" description="C3H1-type" evidence="5">
    <location>
        <begin position="109"/>
        <end position="137"/>
    </location>
</feature>
<accession>A0A9D4ZJ09</accession>
<feature type="region of interest" description="Disordered" evidence="6">
    <location>
        <begin position="405"/>
        <end position="444"/>
    </location>
</feature>
<dbReference type="OrthoDB" id="411372at2759"/>
<dbReference type="InterPro" id="IPR050974">
    <property type="entry name" value="Plant_ZF_CCCH"/>
</dbReference>
<keyword evidence="3 5" id="KW-0862">Zinc</keyword>
<dbReference type="Proteomes" id="UP000886520">
    <property type="component" value="Chromosome 10"/>
</dbReference>
<keyword evidence="4" id="KW-0238">DNA-binding</keyword>
<dbReference type="EMBL" id="JABFUD020000010">
    <property type="protein sequence ID" value="KAI5074786.1"/>
    <property type="molecule type" value="Genomic_DNA"/>
</dbReference>
<evidence type="ECO:0000313" key="8">
    <source>
        <dbReference type="EMBL" id="KAI5074786.1"/>
    </source>
</evidence>
<keyword evidence="2 5" id="KW-0863">Zinc-finger</keyword>
<gene>
    <name evidence="8" type="ORF">GOP47_0010747</name>
</gene>
<evidence type="ECO:0000256" key="5">
    <source>
        <dbReference type="PROSITE-ProRule" id="PRU00723"/>
    </source>
</evidence>